<feature type="domain" description="HTH tetR-type" evidence="3">
    <location>
        <begin position="28"/>
        <end position="88"/>
    </location>
</feature>
<dbReference type="PROSITE" id="PS01081">
    <property type="entry name" value="HTH_TETR_1"/>
    <property type="match status" value="1"/>
</dbReference>
<dbReference type="Gene3D" id="1.10.10.60">
    <property type="entry name" value="Homeodomain-like"/>
    <property type="match status" value="1"/>
</dbReference>
<dbReference type="SUPFAM" id="SSF46689">
    <property type="entry name" value="Homeodomain-like"/>
    <property type="match status" value="1"/>
</dbReference>
<evidence type="ECO:0000313" key="4">
    <source>
        <dbReference type="EMBL" id="MBP1931441.1"/>
    </source>
</evidence>
<dbReference type="PANTHER" id="PTHR30055">
    <property type="entry name" value="HTH-TYPE TRANSCRIPTIONAL REGULATOR RUTR"/>
    <property type="match status" value="1"/>
</dbReference>
<feature type="DNA-binding region" description="H-T-H motif" evidence="2">
    <location>
        <begin position="51"/>
        <end position="70"/>
    </location>
</feature>
<evidence type="ECO:0000256" key="2">
    <source>
        <dbReference type="PROSITE-ProRule" id="PRU00335"/>
    </source>
</evidence>
<dbReference type="EMBL" id="JAGGKT010000002">
    <property type="protein sequence ID" value="MBP1931441.1"/>
    <property type="molecule type" value="Genomic_DNA"/>
</dbReference>
<dbReference type="SUPFAM" id="SSF48498">
    <property type="entry name" value="Tetracyclin repressor-like, C-terminal domain"/>
    <property type="match status" value="1"/>
</dbReference>
<proteinExistence type="predicted"/>
<dbReference type="Gene3D" id="1.10.357.10">
    <property type="entry name" value="Tetracycline Repressor, domain 2"/>
    <property type="match status" value="1"/>
</dbReference>
<dbReference type="InterPro" id="IPR036271">
    <property type="entry name" value="Tet_transcr_reg_TetR-rel_C_sf"/>
</dbReference>
<sequence>MHDMQKELSTDELMGRFLNQLKDEDQLTEKQKRIMEAAVKLFSEKGFHAASTSEIAKEAGVAEGTIFRHFKTKKDILISLVAPIMLRFASPLLLKDVRKLMGSDLPLDDLLKQLYQNRLQIIEKNWSQIRLIIQEMQFHEELRGAVVENLFGVGRKLAEAFVSSKIQSGEIRNFPPLTVTRALVSMMVGYVFFKFVIFPDEGMNLDDEQEIEIMVDIILNGIRNKE</sequence>
<dbReference type="InterPro" id="IPR009057">
    <property type="entry name" value="Homeodomain-like_sf"/>
</dbReference>
<dbReference type="RefSeq" id="WP_209809504.1">
    <property type="nucleotide sequence ID" value="NZ_JAGGKT010000002.1"/>
</dbReference>
<gene>
    <name evidence="4" type="ORF">J2Z37_001438</name>
</gene>
<reference evidence="4 5" key="1">
    <citation type="submission" date="2021-03" db="EMBL/GenBank/DDBJ databases">
        <title>Genomic Encyclopedia of Type Strains, Phase IV (KMG-IV): sequencing the most valuable type-strain genomes for metagenomic binning, comparative biology and taxonomic classification.</title>
        <authorList>
            <person name="Goeker M."/>
        </authorList>
    </citation>
    <scope>NUCLEOTIDE SEQUENCE [LARGE SCALE GENOMIC DNA]</scope>
    <source>
        <strain evidence="4 5">DSM 24738</strain>
    </source>
</reference>
<evidence type="ECO:0000313" key="5">
    <source>
        <dbReference type="Proteomes" id="UP001519343"/>
    </source>
</evidence>
<evidence type="ECO:0000256" key="1">
    <source>
        <dbReference type="ARBA" id="ARBA00023125"/>
    </source>
</evidence>
<accession>A0ABS4GMH5</accession>
<dbReference type="PANTHER" id="PTHR30055:SF222">
    <property type="entry name" value="REGULATORY PROTEIN"/>
    <property type="match status" value="1"/>
</dbReference>
<dbReference type="InterPro" id="IPR050109">
    <property type="entry name" value="HTH-type_TetR-like_transc_reg"/>
</dbReference>
<dbReference type="Proteomes" id="UP001519343">
    <property type="component" value="Unassembled WGS sequence"/>
</dbReference>
<keyword evidence="5" id="KW-1185">Reference proteome</keyword>
<dbReference type="InterPro" id="IPR023772">
    <property type="entry name" value="DNA-bd_HTH_TetR-type_CS"/>
</dbReference>
<dbReference type="Pfam" id="PF00440">
    <property type="entry name" value="TetR_N"/>
    <property type="match status" value="1"/>
</dbReference>
<keyword evidence="1 2" id="KW-0238">DNA-binding</keyword>
<comment type="caution">
    <text evidence="4">The sequence shown here is derived from an EMBL/GenBank/DDBJ whole genome shotgun (WGS) entry which is preliminary data.</text>
</comment>
<dbReference type="PROSITE" id="PS50977">
    <property type="entry name" value="HTH_TETR_2"/>
    <property type="match status" value="1"/>
</dbReference>
<dbReference type="InterPro" id="IPR001647">
    <property type="entry name" value="HTH_TetR"/>
</dbReference>
<protein>
    <submittedName>
        <fullName evidence="4">AcrR family transcriptional regulator</fullName>
    </submittedName>
</protein>
<name>A0ABS4GMH5_9BACL</name>
<dbReference type="PRINTS" id="PR00455">
    <property type="entry name" value="HTHTETR"/>
</dbReference>
<evidence type="ECO:0000259" key="3">
    <source>
        <dbReference type="PROSITE" id="PS50977"/>
    </source>
</evidence>
<organism evidence="4 5">
    <name type="scientific">Ammoniphilus resinae</name>
    <dbReference type="NCBI Taxonomy" id="861532"/>
    <lineage>
        <taxon>Bacteria</taxon>
        <taxon>Bacillati</taxon>
        <taxon>Bacillota</taxon>
        <taxon>Bacilli</taxon>
        <taxon>Bacillales</taxon>
        <taxon>Paenibacillaceae</taxon>
        <taxon>Aneurinibacillus group</taxon>
        <taxon>Ammoniphilus</taxon>
    </lineage>
</organism>